<accession>A0A8S0TMK3</accession>
<sequence>MGNEVEVNVVGPESPNTGGESIEEFKGFSTLRTLRVTMLGVNCPRMEKILMIETHFIVLAYAYVSITLVRAQGTIHVHVRARLVCKFEVTTLYASSGVGLVCALEVRLCMRSGCNFMYALNVALSMCLERGFVPISVAHTWCNLNAC</sequence>
<evidence type="ECO:0000313" key="2">
    <source>
        <dbReference type="Proteomes" id="UP000594638"/>
    </source>
</evidence>
<protein>
    <submittedName>
        <fullName evidence="1">Uncharacterized protein</fullName>
    </submittedName>
</protein>
<dbReference type="EMBL" id="CACTIH010007243">
    <property type="protein sequence ID" value="CAA3005142.1"/>
    <property type="molecule type" value="Genomic_DNA"/>
</dbReference>
<reference evidence="1 2" key="1">
    <citation type="submission" date="2019-12" db="EMBL/GenBank/DDBJ databases">
        <authorList>
            <person name="Alioto T."/>
            <person name="Alioto T."/>
            <person name="Gomez Garrido J."/>
        </authorList>
    </citation>
    <scope>NUCLEOTIDE SEQUENCE [LARGE SCALE GENOMIC DNA]</scope>
</reference>
<organism evidence="1 2">
    <name type="scientific">Olea europaea subsp. europaea</name>
    <dbReference type="NCBI Taxonomy" id="158383"/>
    <lineage>
        <taxon>Eukaryota</taxon>
        <taxon>Viridiplantae</taxon>
        <taxon>Streptophyta</taxon>
        <taxon>Embryophyta</taxon>
        <taxon>Tracheophyta</taxon>
        <taxon>Spermatophyta</taxon>
        <taxon>Magnoliopsida</taxon>
        <taxon>eudicotyledons</taxon>
        <taxon>Gunneridae</taxon>
        <taxon>Pentapetalae</taxon>
        <taxon>asterids</taxon>
        <taxon>lamiids</taxon>
        <taxon>Lamiales</taxon>
        <taxon>Oleaceae</taxon>
        <taxon>Oleeae</taxon>
        <taxon>Olea</taxon>
    </lineage>
</organism>
<dbReference type="Gramene" id="OE9A096757T1">
    <property type="protein sequence ID" value="OE9A096757C1"/>
    <property type="gene ID" value="OE9A096757"/>
</dbReference>
<dbReference type="Proteomes" id="UP000594638">
    <property type="component" value="Unassembled WGS sequence"/>
</dbReference>
<name>A0A8S0TMK3_OLEEU</name>
<proteinExistence type="predicted"/>
<evidence type="ECO:0000313" key="1">
    <source>
        <dbReference type="EMBL" id="CAA3005142.1"/>
    </source>
</evidence>
<gene>
    <name evidence="1" type="ORF">OLEA9_A096757</name>
</gene>
<dbReference type="AlphaFoldDB" id="A0A8S0TMK3"/>
<keyword evidence="2" id="KW-1185">Reference proteome</keyword>
<comment type="caution">
    <text evidence="1">The sequence shown here is derived from an EMBL/GenBank/DDBJ whole genome shotgun (WGS) entry which is preliminary data.</text>
</comment>